<keyword evidence="5" id="KW-0592">Phosphate transport</keyword>
<evidence type="ECO:0000256" key="5">
    <source>
        <dbReference type="ARBA" id="ARBA00022592"/>
    </source>
</evidence>
<organism evidence="11 12">
    <name type="scientific">Pseudothermotoga lettingae (strain ATCC BAA-301 / DSM 14385 / NBRC 107922 / TMO)</name>
    <name type="common">Thermotoga lettingae</name>
    <dbReference type="NCBI Taxonomy" id="416591"/>
    <lineage>
        <taxon>Bacteria</taxon>
        <taxon>Thermotogati</taxon>
        <taxon>Thermotogota</taxon>
        <taxon>Thermotogae</taxon>
        <taxon>Thermotogales</taxon>
        <taxon>Thermotogaceae</taxon>
        <taxon>Pseudothermotoga</taxon>
    </lineage>
</organism>
<reference evidence="11 12" key="2">
    <citation type="journal article" date="2009" name="Proc. Natl. Acad. Sci. U.S.A.">
        <title>On the chimeric nature, thermophilic origin, and phylogenetic placement of the Thermotogales.</title>
        <authorList>
            <person name="Zhaxybayeva O."/>
            <person name="Swithers K.S."/>
            <person name="Lapierre P."/>
            <person name="Fournier G.P."/>
            <person name="Bickhart D.M."/>
            <person name="DeBoy R.T."/>
            <person name="Nelson K.E."/>
            <person name="Nesbo C.L."/>
            <person name="Doolittle W.F."/>
            <person name="Gogarten J.P."/>
            <person name="Noll K.M."/>
        </authorList>
    </citation>
    <scope>NUCLEOTIDE SEQUENCE [LARGE SCALE GENOMIC DNA]</scope>
    <source>
        <strain evidence="12">ATCC BAA-301 / DSM 14385 / NBRC 107922 / TMO</strain>
    </source>
</reference>
<evidence type="ECO:0000313" key="12">
    <source>
        <dbReference type="Proteomes" id="UP000002016"/>
    </source>
</evidence>
<name>A8F7X1_PSELT</name>
<dbReference type="PANTHER" id="PTHR30425:SF1">
    <property type="entry name" value="PHOSPHATE TRANSPORT SYSTEM PERMEASE PROTEIN PSTC"/>
    <property type="match status" value="1"/>
</dbReference>
<comment type="similarity">
    <text evidence="2">Belongs to the binding-protein-dependent transport system permease family. CysTW subfamily.</text>
</comment>
<evidence type="ECO:0000259" key="10">
    <source>
        <dbReference type="PROSITE" id="PS50928"/>
    </source>
</evidence>
<evidence type="ECO:0000256" key="6">
    <source>
        <dbReference type="ARBA" id="ARBA00022692"/>
    </source>
</evidence>
<feature type="domain" description="ABC transmembrane type-1" evidence="10">
    <location>
        <begin position="66"/>
        <end position="275"/>
    </location>
</feature>
<evidence type="ECO:0000256" key="1">
    <source>
        <dbReference type="ARBA" id="ARBA00004651"/>
    </source>
</evidence>
<evidence type="ECO:0000313" key="11">
    <source>
        <dbReference type="EMBL" id="ABV34255.1"/>
    </source>
</evidence>
<keyword evidence="4" id="KW-1003">Cell membrane</keyword>
<feature type="transmembrane region" description="Helical" evidence="9">
    <location>
        <begin position="70"/>
        <end position="91"/>
    </location>
</feature>
<dbReference type="GO" id="GO:0005886">
    <property type="term" value="C:plasma membrane"/>
    <property type="evidence" value="ECO:0007669"/>
    <property type="project" value="UniProtKB-SubCell"/>
</dbReference>
<dbReference type="GO" id="GO:0006817">
    <property type="term" value="P:phosphate ion transport"/>
    <property type="evidence" value="ECO:0007669"/>
    <property type="project" value="UniProtKB-KW"/>
</dbReference>
<dbReference type="KEGG" id="tle:Tlet_1701"/>
<keyword evidence="8 9" id="KW-0472">Membrane</keyword>
<dbReference type="SUPFAM" id="SSF161098">
    <property type="entry name" value="MetI-like"/>
    <property type="match status" value="1"/>
</dbReference>
<dbReference type="HOGENOM" id="CLU_033621_1_0_0"/>
<feature type="transmembrane region" description="Helical" evidence="9">
    <location>
        <begin position="254"/>
        <end position="279"/>
    </location>
</feature>
<dbReference type="Gene3D" id="1.10.3720.10">
    <property type="entry name" value="MetI-like"/>
    <property type="match status" value="1"/>
</dbReference>
<dbReference type="CDD" id="cd06261">
    <property type="entry name" value="TM_PBP2"/>
    <property type="match status" value="1"/>
</dbReference>
<dbReference type="RefSeq" id="WP_012003731.1">
    <property type="nucleotide sequence ID" value="NC_009828.1"/>
</dbReference>
<keyword evidence="6 9" id="KW-0812">Transmembrane</keyword>
<keyword evidence="12" id="KW-1185">Reference proteome</keyword>
<protein>
    <submittedName>
        <fullName evidence="11">Binding-protein-dependent transport systems inner membrane component</fullName>
    </submittedName>
</protein>
<comment type="subcellular location">
    <subcellularLocation>
        <location evidence="1 9">Cell membrane</location>
        <topology evidence="1 9">Multi-pass membrane protein</topology>
    </subcellularLocation>
</comment>
<dbReference type="eggNOG" id="COG0573">
    <property type="taxonomic scope" value="Bacteria"/>
</dbReference>
<feature type="transmembrane region" description="Helical" evidence="9">
    <location>
        <begin position="141"/>
        <end position="161"/>
    </location>
</feature>
<keyword evidence="3 9" id="KW-0813">Transport</keyword>
<reference evidence="11 12" key="1">
    <citation type="submission" date="2007-08" db="EMBL/GenBank/DDBJ databases">
        <title>Complete sequence of Thermotoga lettingae TMO.</title>
        <authorList>
            <consortium name="US DOE Joint Genome Institute"/>
            <person name="Copeland A."/>
            <person name="Lucas S."/>
            <person name="Lapidus A."/>
            <person name="Barry K."/>
            <person name="Glavina del Rio T."/>
            <person name="Dalin E."/>
            <person name="Tice H."/>
            <person name="Pitluck S."/>
            <person name="Foster B."/>
            <person name="Bruce D."/>
            <person name="Schmutz J."/>
            <person name="Larimer F."/>
            <person name="Land M."/>
            <person name="Hauser L."/>
            <person name="Kyrpides N."/>
            <person name="Mikhailova N."/>
            <person name="Nelson K."/>
            <person name="Gogarten J.P."/>
            <person name="Noll K."/>
            <person name="Richardson P."/>
        </authorList>
    </citation>
    <scope>NUCLEOTIDE SEQUENCE [LARGE SCALE GENOMIC DNA]</scope>
    <source>
        <strain evidence="12">ATCC BAA-301 / DSM 14385 / NBRC 107922 / TMO</strain>
    </source>
</reference>
<evidence type="ECO:0000256" key="7">
    <source>
        <dbReference type="ARBA" id="ARBA00022989"/>
    </source>
</evidence>
<evidence type="ECO:0000256" key="3">
    <source>
        <dbReference type="ARBA" id="ARBA00022448"/>
    </source>
</evidence>
<keyword evidence="7 9" id="KW-1133">Transmembrane helix</keyword>
<sequence length="288" mass="32192" precursor="true">MRKTGQFLFSLIVFMAAILVAVALFGIVYFLFAESLKAIKEVGSDLFSANWFPVWDEPEFGIRTMLLNSLLLTIWTSVVVWIIGIIVAFYLHSYAGKNEKEFMLRIFEFVSGIPSVVLGFFGVVVLAPVLLKVGAWTGQNFLNASLMLSVFTLPFMISLSYQSLEKVPKEISYAAVAIGAKQLSVMVVELRYAMPGIVNSMMNVFNRIFGETMIVLMVSGGSNMLVKSFFDPIRPLTATLGSEMGEVEIGSVHYSALFFIGFLLLIISLLLTVLANYIVRWRERWIRG</sequence>
<evidence type="ECO:0000256" key="9">
    <source>
        <dbReference type="RuleBase" id="RU363032"/>
    </source>
</evidence>
<dbReference type="PROSITE" id="PS50928">
    <property type="entry name" value="ABC_TM1"/>
    <property type="match status" value="1"/>
</dbReference>
<dbReference type="InterPro" id="IPR000515">
    <property type="entry name" value="MetI-like"/>
</dbReference>
<dbReference type="GO" id="GO:0055085">
    <property type="term" value="P:transmembrane transport"/>
    <property type="evidence" value="ECO:0007669"/>
    <property type="project" value="InterPro"/>
</dbReference>
<dbReference type="AlphaFoldDB" id="A8F7X1"/>
<evidence type="ECO:0000256" key="2">
    <source>
        <dbReference type="ARBA" id="ARBA00007069"/>
    </source>
</evidence>
<evidence type="ECO:0000256" key="4">
    <source>
        <dbReference type="ARBA" id="ARBA00022475"/>
    </source>
</evidence>
<dbReference type="Pfam" id="PF00528">
    <property type="entry name" value="BPD_transp_1"/>
    <property type="match status" value="1"/>
</dbReference>
<dbReference type="EMBL" id="CP000812">
    <property type="protein sequence ID" value="ABV34255.1"/>
    <property type="molecule type" value="Genomic_DNA"/>
</dbReference>
<feature type="transmembrane region" description="Helical" evidence="9">
    <location>
        <begin position="208"/>
        <end position="226"/>
    </location>
</feature>
<evidence type="ECO:0000256" key="8">
    <source>
        <dbReference type="ARBA" id="ARBA00023136"/>
    </source>
</evidence>
<dbReference type="InterPro" id="IPR051124">
    <property type="entry name" value="Phosphate_Transport_Permease"/>
</dbReference>
<dbReference type="STRING" id="416591.Tlet_1701"/>
<proteinExistence type="inferred from homology"/>
<gene>
    <name evidence="11" type="ordered locus">Tlet_1701</name>
</gene>
<dbReference type="PANTHER" id="PTHR30425">
    <property type="entry name" value="PHOSPHATE TRANSPORT SYSTEM PERMEASE PROTEIN PST"/>
    <property type="match status" value="1"/>
</dbReference>
<dbReference type="OrthoDB" id="9785113at2"/>
<dbReference type="InterPro" id="IPR035906">
    <property type="entry name" value="MetI-like_sf"/>
</dbReference>
<dbReference type="Proteomes" id="UP000002016">
    <property type="component" value="Chromosome"/>
</dbReference>
<accession>A8F7X1</accession>
<feature type="transmembrane region" description="Helical" evidence="9">
    <location>
        <begin position="7"/>
        <end position="32"/>
    </location>
</feature>
<feature type="transmembrane region" description="Helical" evidence="9">
    <location>
        <begin position="103"/>
        <end position="129"/>
    </location>
</feature>